<dbReference type="OrthoDB" id="6581217at2759"/>
<accession>A0A8K0KSU8</accession>
<dbReference type="AlphaFoldDB" id="A0A8K0KSU8"/>
<sequence>MGNKHIEEKISPITYTKHHQRNNSLVYVMGRKESRPSRTWLSGYAWVWAFRVDACGGEFGGNIALATVNILPFIQASSMLLKPLKKQVPLVDHVLLRCEFLGFLEWDADTYLSSGCTFTDLHYSYRLGISTISKIVKDVCKCIWSLYCECIPVPTKAQWESIAQNFERKANFPHCIGAVDGFSSVVLMVVGDSDYHFIYVDVGSYGKDCDSNIFKASSMGKSIVNKELEIPEEKCLSGTTGTKVPYFLVDIVKVYVELHNFICDRDGYETEDTLSIIGLHDIERARHARGGISANNVRNMMTDYFLTPNGSVNWQLSNI</sequence>
<dbReference type="Proteomes" id="UP000792457">
    <property type="component" value="Unassembled WGS sequence"/>
</dbReference>
<evidence type="ECO:0000313" key="2">
    <source>
        <dbReference type="Proteomes" id="UP000792457"/>
    </source>
</evidence>
<organism evidence="1 2">
    <name type="scientific">Ladona fulva</name>
    <name type="common">Scarce chaser dragonfly</name>
    <name type="synonym">Libellula fulva</name>
    <dbReference type="NCBI Taxonomy" id="123851"/>
    <lineage>
        <taxon>Eukaryota</taxon>
        <taxon>Metazoa</taxon>
        <taxon>Ecdysozoa</taxon>
        <taxon>Arthropoda</taxon>
        <taxon>Hexapoda</taxon>
        <taxon>Insecta</taxon>
        <taxon>Pterygota</taxon>
        <taxon>Palaeoptera</taxon>
        <taxon>Odonata</taxon>
        <taxon>Epiprocta</taxon>
        <taxon>Anisoptera</taxon>
        <taxon>Libelluloidea</taxon>
        <taxon>Libellulidae</taxon>
        <taxon>Ladona</taxon>
    </lineage>
</organism>
<proteinExistence type="predicted"/>
<keyword evidence="2" id="KW-1185">Reference proteome</keyword>
<name>A0A8K0KSU8_LADFU</name>
<reference evidence="1" key="1">
    <citation type="submission" date="2013-04" db="EMBL/GenBank/DDBJ databases">
        <authorList>
            <person name="Qu J."/>
            <person name="Murali S.C."/>
            <person name="Bandaranaike D."/>
            <person name="Bellair M."/>
            <person name="Blankenburg K."/>
            <person name="Chao H."/>
            <person name="Dinh H."/>
            <person name="Doddapaneni H."/>
            <person name="Downs B."/>
            <person name="Dugan-Rocha S."/>
            <person name="Elkadiri S."/>
            <person name="Gnanaolivu R.D."/>
            <person name="Hernandez B."/>
            <person name="Javaid M."/>
            <person name="Jayaseelan J.C."/>
            <person name="Lee S."/>
            <person name="Li M."/>
            <person name="Ming W."/>
            <person name="Munidasa M."/>
            <person name="Muniz J."/>
            <person name="Nguyen L."/>
            <person name="Ongeri F."/>
            <person name="Osuji N."/>
            <person name="Pu L.-L."/>
            <person name="Puazo M."/>
            <person name="Qu C."/>
            <person name="Quiroz J."/>
            <person name="Raj R."/>
            <person name="Weissenberger G."/>
            <person name="Xin Y."/>
            <person name="Zou X."/>
            <person name="Han Y."/>
            <person name="Richards S."/>
            <person name="Worley K."/>
            <person name="Muzny D."/>
            <person name="Gibbs R."/>
        </authorList>
    </citation>
    <scope>NUCLEOTIDE SEQUENCE</scope>
    <source>
        <strain evidence="1">Sampled in the wild</strain>
    </source>
</reference>
<protein>
    <submittedName>
        <fullName evidence="1">Uncharacterized protein</fullName>
    </submittedName>
</protein>
<gene>
    <name evidence="1" type="ORF">J437_LFUL018791</name>
</gene>
<dbReference type="EMBL" id="KZ309550">
    <property type="protein sequence ID" value="KAG8239201.1"/>
    <property type="molecule type" value="Genomic_DNA"/>
</dbReference>
<reference evidence="1" key="2">
    <citation type="submission" date="2017-10" db="EMBL/GenBank/DDBJ databases">
        <title>Ladona fulva Genome sequencing and assembly.</title>
        <authorList>
            <person name="Murali S."/>
            <person name="Richards S."/>
            <person name="Bandaranaike D."/>
            <person name="Bellair M."/>
            <person name="Blankenburg K."/>
            <person name="Chao H."/>
            <person name="Dinh H."/>
            <person name="Doddapaneni H."/>
            <person name="Dugan-Rocha S."/>
            <person name="Elkadiri S."/>
            <person name="Gnanaolivu R."/>
            <person name="Hernandez B."/>
            <person name="Skinner E."/>
            <person name="Javaid M."/>
            <person name="Lee S."/>
            <person name="Li M."/>
            <person name="Ming W."/>
            <person name="Munidasa M."/>
            <person name="Muniz J."/>
            <person name="Nguyen L."/>
            <person name="Hughes D."/>
            <person name="Osuji N."/>
            <person name="Pu L.-L."/>
            <person name="Puazo M."/>
            <person name="Qu C."/>
            <person name="Quiroz J."/>
            <person name="Raj R."/>
            <person name="Weissenberger G."/>
            <person name="Xin Y."/>
            <person name="Zou X."/>
            <person name="Han Y."/>
            <person name="Worley K."/>
            <person name="Muzny D."/>
            <person name="Gibbs R."/>
        </authorList>
    </citation>
    <scope>NUCLEOTIDE SEQUENCE</scope>
    <source>
        <strain evidence="1">Sampled in the wild</strain>
    </source>
</reference>
<comment type="caution">
    <text evidence="1">The sequence shown here is derived from an EMBL/GenBank/DDBJ whole genome shotgun (WGS) entry which is preliminary data.</text>
</comment>
<evidence type="ECO:0000313" key="1">
    <source>
        <dbReference type="EMBL" id="KAG8239201.1"/>
    </source>
</evidence>